<feature type="transmembrane region" description="Helical" evidence="7">
    <location>
        <begin position="316"/>
        <end position="349"/>
    </location>
</feature>
<dbReference type="Gene3D" id="1.20.81.30">
    <property type="entry name" value="Type II secretion system (T2SS), domain F"/>
    <property type="match status" value="2"/>
</dbReference>
<evidence type="ECO:0000256" key="4">
    <source>
        <dbReference type="ARBA" id="ARBA00022692"/>
    </source>
</evidence>
<feature type="domain" description="Type II secretion system protein GspF" evidence="8">
    <location>
        <begin position="222"/>
        <end position="340"/>
    </location>
</feature>
<evidence type="ECO:0000256" key="3">
    <source>
        <dbReference type="ARBA" id="ARBA00022475"/>
    </source>
</evidence>
<comment type="subcellular location">
    <subcellularLocation>
        <location evidence="1">Cell membrane</location>
        <topology evidence="1">Multi-pass membrane protein</topology>
    </subcellularLocation>
</comment>
<evidence type="ECO:0000256" key="2">
    <source>
        <dbReference type="ARBA" id="ARBA00005745"/>
    </source>
</evidence>
<dbReference type="Pfam" id="PF00482">
    <property type="entry name" value="T2SSF"/>
    <property type="match status" value="2"/>
</dbReference>
<feature type="transmembrane region" description="Helical" evidence="7">
    <location>
        <begin position="160"/>
        <end position="182"/>
    </location>
</feature>
<feature type="domain" description="Type II secretion system protein GspF" evidence="8">
    <location>
        <begin position="15"/>
        <end position="133"/>
    </location>
</feature>
<comment type="caution">
    <text evidence="9">The sequence shown here is derived from an EMBL/GenBank/DDBJ whole genome shotgun (WGS) entry which is preliminary data.</text>
</comment>
<evidence type="ECO:0000259" key="8">
    <source>
        <dbReference type="Pfam" id="PF00482"/>
    </source>
</evidence>
<organism evidence="9">
    <name type="scientific">Schlesneria paludicola</name>
    <dbReference type="NCBI Taxonomy" id="360056"/>
    <lineage>
        <taxon>Bacteria</taxon>
        <taxon>Pseudomonadati</taxon>
        <taxon>Planctomycetota</taxon>
        <taxon>Planctomycetia</taxon>
        <taxon>Planctomycetales</taxon>
        <taxon>Planctomycetaceae</taxon>
        <taxon>Schlesneria</taxon>
    </lineage>
</organism>
<dbReference type="PRINTS" id="PR00812">
    <property type="entry name" value="BCTERIALGSPF"/>
</dbReference>
<dbReference type="InterPro" id="IPR018076">
    <property type="entry name" value="T2SS_GspF_dom"/>
</dbReference>
<dbReference type="EMBL" id="DSOK01000051">
    <property type="protein sequence ID" value="HEN14148.1"/>
    <property type="molecule type" value="Genomic_DNA"/>
</dbReference>
<keyword evidence="4 7" id="KW-0812">Transmembrane</keyword>
<evidence type="ECO:0000256" key="1">
    <source>
        <dbReference type="ARBA" id="ARBA00004651"/>
    </source>
</evidence>
<gene>
    <name evidence="9" type="ORF">ENQ76_01595</name>
</gene>
<evidence type="ECO:0000313" key="9">
    <source>
        <dbReference type="EMBL" id="HEN14148.1"/>
    </source>
</evidence>
<evidence type="ECO:0000256" key="5">
    <source>
        <dbReference type="ARBA" id="ARBA00022989"/>
    </source>
</evidence>
<comment type="similarity">
    <text evidence="2">Belongs to the GSP F family.</text>
</comment>
<reference evidence="9" key="1">
    <citation type="journal article" date="2020" name="mSystems">
        <title>Genome- and Community-Level Interaction Insights into Carbon Utilization and Element Cycling Functions of Hydrothermarchaeota in Hydrothermal Sediment.</title>
        <authorList>
            <person name="Zhou Z."/>
            <person name="Liu Y."/>
            <person name="Xu W."/>
            <person name="Pan J."/>
            <person name="Luo Z.H."/>
            <person name="Li M."/>
        </authorList>
    </citation>
    <scope>NUCLEOTIDE SEQUENCE [LARGE SCALE GENOMIC DNA]</scope>
    <source>
        <strain evidence="9">SpSt-339</strain>
    </source>
</reference>
<keyword evidence="5 7" id="KW-1133">Transmembrane helix</keyword>
<name>A0A7C2NT03_9PLAN</name>
<dbReference type="PANTHER" id="PTHR30012">
    <property type="entry name" value="GENERAL SECRETION PATHWAY PROTEIN"/>
    <property type="match status" value="1"/>
</dbReference>
<keyword evidence="6 7" id="KW-0472">Membrane</keyword>
<protein>
    <recommendedName>
        <fullName evidence="8">Type II secretion system protein GspF domain-containing protein</fullName>
    </recommendedName>
</protein>
<feature type="transmembrane region" description="Helical" evidence="7">
    <location>
        <begin position="110"/>
        <end position="136"/>
    </location>
</feature>
<dbReference type="GO" id="GO:0005886">
    <property type="term" value="C:plasma membrane"/>
    <property type="evidence" value="ECO:0007669"/>
    <property type="project" value="UniProtKB-SubCell"/>
</dbReference>
<dbReference type="PANTHER" id="PTHR30012:SF0">
    <property type="entry name" value="TYPE II SECRETION SYSTEM PROTEIN F-RELATED"/>
    <property type="match status" value="1"/>
</dbReference>
<dbReference type="AlphaFoldDB" id="A0A7C2NT03"/>
<keyword evidence="3" id="KW-1003">Cell membrane</keyword>
<proteinExistence type="inferred from homology"/>
<accession>A0A7C2NT03</accession>
<dbReference type="InterPro" id="IPR003004">
    <property type="entry name" value="GspF/PilC"/>
</dbReference>
<dbReference type="InterPro" id="IPR042094">
    <property type="entry name" value="T2SS_GspF_sf"/>
</dbReference>
<evidence type="ECO:0000256" key="7">
    <source>
        <dbReference type="SAM" id="Phobius"/>
    </source>
</evidence>
<sequence length="359" mass="39005">MAAAFHDLLVLNAEIAALVRASIPLELGLRRLSVQETGRLGRLAERVAVRLESGASLVEALRQEGKVVSPLYAAVVEAGLRSDRLPDALEGLVDMGRVIETVRRRVSLSLMYPLVVVVFAYLLLSVFAAVALPAIVQGWDPKSPLRDSVLPFLMTVQETAVWWVPGTPLVVVALAFGVTTACRKWGESRSLPASPSLHGIRSGLWIPGVGRLFADLDRSHVCRVLGLLLEHQIPLPEALRLTARTTESPPLGHSLDQMAAGLEQGRSLLAEVHVARQLPTLLSQLLRAGAADADLPAALNQAAEIYRRRALRRVDWLRATLTPALTVFLGGTVTLVYALCFVMPLVWFYRELLGPSLGK</sequence>
<evidence type="ECO:0000256" key="6">
    <source>
        <dbReference type="ARBA" id="ARBA00023136"/>
    </source>
</evidence>